<evidence type="ECO:0000256" key="1">
    <source>
        <dbReference type="ARBA" id="ARBA00022670"/>
    </source>
</evidence>
<reference evidence="10 11" key="1">
    <citation type="submission" date="2018-01" db="EMBL/GenBank/DDBJ databases">
        <title>Species boundaries and ecological features among Paraburkholderia terrae DSMZ17804T, P. hospita DSMZ17164T and P. caribensis DSMZ13236T.</title>
        <authorList>
            <person name="Pratama A.A."/>
        </authorList>
    </citation>
    <scope>NUCLEOTIDE SEQUENCE [LARGE SCALE GENOMIC DNA]</scope>
    <source>
        <strain evidence="10 11">DSM 17164</strain>
    </source>
</reference>
<feature type="binding site" evidence="7">
    <location>
        <position position="506"/>
    </location>
    <ligand>
        <name>Ca(2+)</name>
        <dbReference type="ChEBI" id="CHEBI:29108"/>
    </ligand>
</feature>
<dbReference type="PROSITE" id="PS51695">
    <property type="entry name" value="SEDOLISIN"/>
    <property type="match status" value="1"/>
</dbReference>
<dbReference type="GO" id="GO:0006508">
    <property type="term" value="P:proteolysis"/>
    <property type="evidence" value="ECO:0007669"/>
    <property type="project" value="UniProtKB-KW"/>
</dbReference>
<evidence type="ECO:0000256" key="8">
    <source>
        <dbReference type="SAM" id="MobiDB-lite"/>
    </source>
</evidence>
<dbReference type="InterPro" id="IPR036852">
    <property type="entry name" value="Peptidase_S8/S53_dom_sf"/>
</dbReference>
<accession>A0AAN1JLP8</accession>
<dbReference type="InterPro" id="IPR050819">
    <property type="entry name" value="Tripeptidyl-peptidase_I"/>
</dbReference>
<protein>
    <submittedName>
        <fullName evidence="10">Peptidase S53 propeptide</fullName>
    </submittedName>
</protein>
<dbReference type="EMBL" id="CP026108">
    <property type="protein sequence ID" value="AUT76156.1"/>
    <property type="molecule type" value="Genomic_DNA"/>
</dbReference>
<feature type="region of interest" description="Disordered" evidence="8">
    <location>
        <begin position="1"/>
        <end position="33"/>
    </location>
</feature>
<dbReference type="AlphaFoldDB" id="A0AAN1JLP8"/>
<feature type="active site" description="Charge relay system" evidence="7">
    <location>
        <position position="270"/>
    </location>
</feature>
<dbReference type="InterPro" id="IPR015366">
    <property type="entry name" value="S53_propep"/>
</dbReference>
<dbReference type="Proteomes" id="UP000236649">
    <property type="component" value="Chromosome 4"/>
</dbReference>
<evidence type="ECO:0000256" key="2">
    <source>
        <dbReference type="ARBA" id="ARBA00022723"/>
    </source>
</evidence>
<dbReference type="SUPFAM" id="SSF54897">
    <property type="entry name" value="Protease propeptides/inhibitors"/>
    <property type="match status" value="1"/>
</dbReference>
<dbReference type="Pfam" id="PF09286">
    <property type="entry name" value="Pro-kuma_activ"/>
    <property type="match status" value="1"/>
</dbReference>
<proteinExistence type="predicted"/>
<keyword evidence="4 7" id="KW-0720">Serine protease</keyword>
<dbReference type="InterPro" id="IPR023828">
    <property type="entry name" value="Peptidase_S8_Ser-AS"/>
</dbReference>
<keyword evidence="6" id="KW-0865">Zymogen</keyword>
<dbReference type="PANTHER" id="PTHR14218">
    <property type="entry name" value="PROTEASE S8 TRIPEPTIDYL PEPTIDASE I CLN2"/>
    <property type="match status" value="1"/>
</dbReference>
<comment type="cofactor">
    <cofactor evidence="7">
        <name>Ca(2+)</name>
        <dbReference type="ChEBI" id="CHEBI:29108"/>
    </cofactor>
    <text evidence="7">Binds 1 Ca(2+) ion per subunit.</text>
</comment>
<feature type="binding site" evidence="7">
    <location>
        <position position="519"/>
    </location>
    <ligand>
        <name>Ca(2+)</name>
        <dbReference type="ChEBI" id="CHEBI:29108"/>
    </ligand>
</feature>
<feature type="domain" description="Peptidase S53" evidence="9">
    <location>
        <begin position="194"/>
        <end position="539"/>
    </location>
</feature>
<dbReference type="CDD" id="cd04056">
    <property type="entry name" value="Peptidases_S53"/>
    <property type="match status" value="1"/>
</dbReference>
<evidence type="ECO:0000313" key="10">
    <source>
        <dbReference type="EMBL" id="AUT76156.1"/>
    </source>
</evidence>
<dbReference type="GO" id="GO:0008240">
    <property type="term" value="F:tripeptidyl-peptidase activity"/>
    <property type="evidence" value="ECO:0007669"/>
    <property type="project" value="TreeGrafter"/>
</dbReference>
<dbReference type="GO" id="GO:0004252">
    <property type="term" value="F:serine-type endopeptidase activity"/>
    <property type="evidence" value="ECO:0007669"/>
    <property type="project" value="UniProtKB-UniRule"/>
</dbReference>
<evidence type="ECO:0000256" key="4">
    <source>
        <dbReference type="ARBA" id="ARBA00022825"/>
    </source>
</evidence>
<dbReference type="GO" id="GO:0046872">
    <property type="term" value="F:metal ion binding"/>
    <property type="evidence" value="ECO:0007669"/>
    <property type="project" value="UniProtKB-UniRule"/>
</dbReference>
<dbReference type="PROSITE" id="PS00138">
    <property type="entry name" value="SUBTILASE_SER"/>
    <property type="match status" value="1"/>
</dbReference>
<dbReference type="PANTHER" id="PTHR14218:SF15">
    <property type="entry name" value="TRIPEPTIDYL-PEPTIDASE 1"/>
    <property type="match status" value="1"/>
</dbReference>
<dbReference type="Gene3D" id="3.40.50.200">
    <property type="entry name" value="Peptidase S8/S53 domain"/>
    <property type="match status" value="1"/>
</dbReference>
<feature type="binding site" evidence="7">
    <location>
        <position position="505"/>
    </location>
    <ligand>
        <name>Ca(2+)</name>
        <dbReference type="ChEBI" id="CHEBI:29108"/>
    </ligand>
</feature>
<name>A0AAN1JLP8_9BURK</name>
<evidence type="ECO:0000313" key="11">
    <source>
        <dbReference type="Proteomes" id="UP000236649"/>
    </source>
</evidence>
<evidence type="ECO:0000259" key="9">
    <source>
        <dbReference type="PROSITE" id="PS51695"/>
    </source>
</evidence>
<evidence type="ECO:0000256" key="3">
    <source>
        <dbReference type="ARBA" id="ARBA00022801"/>
    </source>
</evidence>
<keyword evidence="2 7" id="KW-0479">Metal-binding</keyword>
<dbReference type="InterPro" id="IPR030400">
    <property type="entry name" value="Sedolisin_dom"/>
</dbReference>
<feature type="region of interest" description="Disordered" evidence="8">
    <location>
        <begin position="170"/>
        <end position="193"/>
    </location>
</feature>
<evidence type="ECO:0000256" key="5">
    <source>
        <dbReference type="ARBA" id="ARBA00022837"/>
    </source>
</evidence>
<gene>
    <name evidence="10" type="ORF">C2L64_47190</name>
</gene>
<evidence type="ECO:0000256" key="7">
    <source>
        <dbReference type="PROSITE-ProRule" id="PRU01032"/>
    </source>
</evidence>
<feature type="binding site" evidence="7">
    <location>
        <position position="521"/>
    </location>
    <ligand>
        <name>Ca(2+)</name>
        <dbReference type="ChEBI" id="CHEBI:29108"/>
    </ligand>
</feature>
<sequence>MMNRKLFHDSVAALPSQPGPTPNALKVNARSPSHDSDEMKVTFALGIDDSLRQELESRVANGDVVPVSELNSKYAVPESEIDPLVAYLKSEGFKIDEVSNDRTRVVTHATVKQIENSLQVNMVRVTRDGITYTVAKDAPSLPSDVSTGVHAILGLQPCFHAHKHFRRITPTNRFEPTDPQSNTGEPTSAPNVANSPPYLVSEILAAYNADGLNLTGKGQVIAILIDTFPADTDLQKFWQRNGLSTSINQVTKINVNGATLPPTEGEETLDAQWTSGIAPDAQIRIYASGTLQFADLDRALDRILADVAELPSMRQLSISLGLGETFMQQGIVRSQHQRFLRLAAAGVNVFVSTGDAGSNPDSTGHASDGPLQAEFASSDPCVIGVGGTTLILASDGSVSRETGWPDGGGGKSILFGRPSWQKGDGVPAGTNRLVPDVSVTADPNAGALVILHGKAHQIGGTSWSAPVWTGFCALINEARENAAKPFLPFLNPLIYPLGNTPCFRDIVSGSNGAYSAAEGYDMVTGLGVPDIKALVQALT</sequence>
<organism evidence="10 11">
    <name type="scientific">Paraburkholderia hospita</name>
    <dbReference type="NCBI Taxonomy" id="169430"/>
    <lineage>
        <taxon>Bacteria</taxon>
        <taxon>Pseudomonadati</taxon>
        <taxon>Pseudomonadota</taxon>
        <taxon>Betaproteobacteria</taxon>
        <taxon>Burkholderiales</taxon>
        <taxon>Burkholderiaceae</taxon>
        <taxon>Paraburkholderia</taxon>
    </lineage>
</organism>
<keyword evidence="3 7" id="KW-0378">Hydrolase</keyword>
<keyword evidence="5 7" id="KW-0106">Calcium</keyword>
<dbReference type="SMART" id="SM00944">
    <property type="entry name" value="Pro-kuma_activ"/>
    <property type="match status" value="1"/>
</dbReference>
<evidence type="ECO:0000256" key="6">
    <source>
        <dbReference type="ARBA" id="ARBA00023145"/>
    </source>
</evidence>
<feature type="active site" description="Charge relay system" evidence="7">
    <location>
        <position position="462"/>
    </location>
</feature>
<dbReference type="KEGG" id="phs:C2L64_47190"/>
<dbReference type="SUPFAM" id="SSF52743">
    <property type="entry name" value="Subtilisin-like"/>
    <property type="match status" value="1"/>
</dbReference>
<keyword evidence="1 7" id="KW-0645">Protease</keyword>
<feature type="active site" description="Charge relay system" evidence="7">
    <location>
        <position position="266"/>
    </location>
</feature>